<keyword evidence="1" id="KW-0812">Transmembrane</keyword>
<reference evidence="2 3" key="1">
    <citation type="submission" date="2018-05" db="EMBL/GenBank/DDBJ databases">
        <title>Legionella qingyii sp.nov., whole genome shotgun sequence.</title>
        <authorList>
            <person name="Wu H."/>
            <person name="Zhu Q."/>
            <person name="Hu C."/>
        </authorList>
    </citation>
    <scope>NUCLEOTIDE SEQUENCE [LARGE SCALE GENOMIC DNA]</scope>
    <source>
        <strain evidence="2 3">HEB18</strain>
    </source>
</reference>
<keyword evidence="1" id="KW-1133">Transmembrane helix</keyword>
<organism evidence="2 3">
    <name type="scientific">Legionella qingyii</name>
    <dbReference type="NCBI Taxonomy" id="2184757"/>
    <lineage>
        <taxon>Bacteria</taxon>
        <taxon>Pseudomonadati</taxon>
        <taxon>Pseudomonadota</taxon>
        <taxon>Gammaproteobacteria</taxon>
        <taxon>Legionellales</taxon>
        <taxon>Legionellaceae</taxon>
        <taxon>Legionella</taxon>
    </lineage>
</organism>
<dbReference type="Proteomes" id="UP000247152">
    <property type="component" value="Unassembled WGS sequence"/>
</dbReference>
<accession>A0A317TZQ7</accession>
<sequence length="72" mass="8196">MSQTSKLFAPEHEWYKIGKLTEEKAKPKSAYSTQNFTLFNGMALGIVVVGMLLIYFMKQQDNENPLNSILNP</sequence>
<evidence type="ECO:0000256" key="1">
    <source>
        <dbReference type="SAM" id="Phobius"/>
    </source>
</evidence>
<feature type="transmembrane region" description="Helical" evidence="1">
    <location>
        <begin position="36"/>
        <end position="56"/>
    </location>
</feature>
<evidence type="ECO:0000313" key="2">
    <source>
        <dbReference type="EMBL" id="PWY55234.1"/>
    </source>
</evidence>
<keyword evidence="1" id="KW-0472">Membrane</keyword>
<evidence type="ECO:0000313" key="3">
    <source>
        <dbReference type="Proteomes" id="UP000247152"/>
    </source>
</evidence>
<name>A0A317TZQ7_9GAMM</name>
<dbReference type="EMBL" id="QHJG01000021">
    <property type="protein sequence ID" value="PWY55234.1"/>
    <property type="molecule type" value="Genomic_DNA"/>
</dbReference>
<protein>
    <submittedName>
        <fullName evidence="2">Uncharacterized protein</fullName>
    </submittedName>
</protein>
<comment type="caution">
    <text evidence="2">The sequence shown here is derived from an EMBL/GenBank/DDBJ whole genome shotgun (WGS) entry which is preliminary data.</text>
</comment>
<dbReference type="RefSeq" id="WP_110143224.1">
    <property type="nucleotide sequence ID" value="NZ_QHJG01000021.1"/>
</dbReference>
<proteinExistence type="predicted"/>
<dbReference type="AlphaFoldDB" id="A0A317TZQ7"/>
<gene>
    <name evidence="2" type="ORF">DGG96_13760</name>
</gene>